<dbReference type="GO" id="GO:0009307">
    <property type="term" value="P:DNA restriction-modification system"/>
    <property type="evidence" value="ECO:0007669"/>
    <property type="project" value="InterPro"/>
</dbReference>
<dbReference type="PANTHER" id="PTHR30015:SF6">
    <property type="entry name" value="SLL1429 PROTEIN"/>
    <property type="match status" value="1"/>
</dbReference>
<dbReference type="InterPro" id="IPR011856">
    <property type="entry name" value="tRNA_endonuc-like_dom_sf"/>
</dbReference>
<dbReference type="Gene3D" id="3.40.1350.10">
    <property type="match status" value="1"/>
</dbReference>
<dbReference type="GO" id="GO:0003677">
    <property type="term" value="F:DNA binding"/>
    <property type="evidence" value="ECO:0007669"/>
    <property type="project" value="InterPro"/>
</dbReference>
<gene>
    <name evidence="4" type="ORF">HDA43_000201</name>
</gene>
<keyword evidence="5" id="KW-1185">Reference proteome</keyword>
<dbReference type="Pfam" id="PF04471">
    <property type="entry name" value="Mrr_cat"/>
    <property type="match status" value="1"/>
</dbReference>
<dbReference type="AlphaFoldDB" id="A0A852UM98"/>
<name>A0A852UM98_9ACTN</name>
<feature type="transmembrane region" description="Helical" evidence="2">
    <location>
        <begin position="58"/>
        <end position="78"/>
    </location>
</feature>
<keyword evidence="2" id="KW-1133">Transmembrane helix</keyword>
<feature type="region of interest" description="Disordered" evidence="1">
    <location>
        <begin position="1"/>
        <end position="24"/>
    </location>
</feature>
<dbReference type="GO" id="GO:0015666">
    <property type="term" value="F:restriction endodeoxyribonuclease activity"/>
    <property type="evidence" value="ECO:0007669"/>
    <property type="project" value="TreeGrafter"/>
</dbReference>
<dbReference type="SUPFAM" id="SSF52980">
    <property type="entry name" value="Restriction endonuclease-like"/>
    <property type="match status" value="1"/>
</dbReference>
<feature type="transmembrane region" description="Helical" evidence="2">
    <location>
        <begin position="27"/>
        <end position="46"/>
    </location>
</feature>
<protein>
    <submittedName>
        <fullName evidence="4">Restriction system protein</fullName>
    </submittedName>
</protein>
<dbReference type="EMBL" id="JACCCO010000001">
    <property type="protein sequence ID" value="NYF38042.1"/>
    <property type="molecule type" value="Genomic_DNA"/>
</dbReference>
<comment type="caution">
    <text evidence="4">The sequence shown here is derived from an EMBL/GenBank/DDBJ whole genome shotgun (WGS) entry which is preliminary data.</text>
</comment>
<dbReference type="PANTHER" id="PTHR30015">
    <property type="entry name" value="MRR RESTRICTION SYSTEM PROTEIN"/>
    <property type="match status" value="1"/>
</dbReference>
<dbReference type="InterPro" id="IPR007560">
    <property type="entry name" value="Restrct_endonuc_IV_Mrr"/>
</dbReference>
<dbReference type="Proteomes" id="UP000576393">
    <property type="component" value="Unassembled WGS sequence"/>
</dbReference>
<evidence type="ECO:0000259" key="3">
    <source>
        <dbReference type="Pfam" id="PF04471"/>
    </source>
</evidence>
<accession>A0A852UM98</accession>
<feature type="domain" description="Restriction endonuclease type IV Mrr" evidence="3">
    <location>
        <begin position="101"/>
        <end position="212"/>
    </location>
</feature>
<reference evidence="4 5" key="1">
    <citation type="submission" date="2020-07" db="EMBL/GenBank/DDBJ databases">
        <title>Sequencing the genomes of 1000 actinobacteria strains.</title>
        <authorList>
            <person name="Klenk H.-P."/>
        </authorList>
    </citation>
    <scope>NUCLEOTIDE SEQUENCE [LARGE SCALE GENOMIC DNA]</scope>
    <source>
        <strain evidence="4 5">DSM 45763</strain>
    </source>
</reference>
<evidence type="ECO:0000256" key="1">
    <source>
        <dbReference type="SAM" id="MobiDB-lite"/>
    </source>
</evidence>
<proteinExistence type="predicted"/>
<evidence type="ECO:0000313" key="4">
    <source>
        <dbReference type="EMBL" id="NYF38042.1"/>
    </source>
</evidence>
<evidence type="ECO:0000313" key="5">
    <source>
        <dbReference type="Proteomes" id="UP000576393"/>
    </source>
</evidence>
<dbReference type="InterPro" id="IPR011335">
    <property type="entry name" value="Restrct_endonuc-II-like"/>
</dbReference>
<organism evidence="4 5">
    <name type="scientific">Streptosporangium sandarakinum</name>
    <dbReference type="NCBI Taxonomy" id="1260955"/>
    <lineage>
        <taxon>Bacteria</taxon>
        <taxon>Bacillati</taxon>
        <taxon>Actinomycetota</taxon>
        <taxon>Actinomycetes</taxon>
        <taxon>Streptosporangiales</taxon>
        <taxon>Streptosporangiaceae</taxon>
        <taxon>Streptosporangium</taxon>
    </lineage>
</organism>
<sequence>MPSRRPARGRRTGTNRTGRRKGRRGGGFGWTDLFLWGVAAVLAYAALRSALPFARSHLPWFVASAVAVLAAAAAVPIVRARTVAARQRRWFEANLELERVDRLTGPEFETLTAGLLRRDGFRQIRELGGSGDRGVDLTAVGPDGRRYAFQCKRYAGSVGAPEVRNFLGALAHAFAGHTGVLVTSGRLTRQALAEAGEAGLILVERDRLAGWLRGEPLPHEPLRSG</sequence>
<keyword evidence="2" id="KW-0812">Transmembrane</keyword>
<evidence type="ECO:0000256" key="2">
    <source>
        <dbReference type="SAM" id="Phobius"/>
    </source>
</evidence>
<dbReference type="RefSeq" id="WP_179817856.1">
    <property type="nucleotide sequence ID" value="NZ_JACCCO010000001.1"/>
</dbReference>
<keyword evidence="2" id="KW-0472">Membrane</keyword>
<dbReference type="InterPro" id="IPR052906">
    <property type="entry name" value="Type_IV_Methyl-Rstrct_Enzyme"/>
</dbReference>